<feature type="coiled-coil region" evidence="4">
    <location>
        <begin position="678"/>
        <end position="705"/>
    </location>
</feature>
<dbReference type="CDD" id="cd06225">
    <property type="entry name" value="HAMP"/>
    <property type="match status" value="1"/>
</dbReference>
<keyword evidence="6" id="KW-0812">Transmembrane</keyword>
<evidence type="ECO:0000256" key="6">
    <source>
        <dbReference type="SAM" id="Phobius"/>
    </source>
</evidence>
<keyword evidence="6" id="KW-1133">Transmembrane helix</keyword>
<dbReference type="AlphaFoldDB" id="A0A212LDL3"/>
<dbReference type="Pfam" id="PF00672">
    <property type="entry name" value="HAMP"/>
    <property type="match status" value="1"/>
</dbReference>
<proteinExistence type="inferred from homology"/>
<evidence type="ECO:0000259" key="8">
    <source>
        <dbReference type="PROSITE" id="PS50111"/>
    </source>
</evidence>
<dbReference type="PROSITE" id="PS50885">
    <property type="entry name" value="HAMP"/>
    <property type="match status" value="1"/>
</dbReference>
<dbReference type="Gene3D" id="1.10.287.950">
    <property type="entry name" value="Methyl-accepting chemotaxis protein"/>
    <property type="match status" value="1"/>
</dbReference>
<dbReference type="PANTHER" id="PTHR32089">
    <property type="entry name" value="METHYL-ACCEPTING CHEMOTAXIS PROTEIN MCPB"/>
    <property type="match status" value="1"/>
</dbReference>
<dbReference type="Pfam" id="PF00015">
    <property type="entry name" value="MCPsignal"/>
    <property type="match status" value="1"/>
</dbReference>
<gene>
    <name evidence="10" type="ORF">KL86PLE_30109</name>
</gene>
<feature type="domain" description="HAMP" evidence="9">
    <location>
        <begin position="360"/>
        <end position="413"/>
    </location>
</feature>
<dbReference type="GO" id="GO:0007165">
    <property type="term" value="P:signal transduction"/>
    <property type="evidence" value="ECO:0007669"/>
    <property type="project" value="UniProtKB-KW"/>
</dbReference>
<dbReference type="RefSeq" id="WP_288196028.1">
    <property type="nucleotide sequence ID" value="NZ_LT608334.1"/>
</dbReference>
<evidence type="ECO:0000256" key="2">
    <source>
        <dbReference type="ARBA" id="ARBA00029447"/>
    </source>
</evidence>
<evidence type="ECO:0000313" key="10">
    <source>
        <dbReference type="EMBL" id="SCM75662.1"/>
    </source>
</evidence>
<feature type="domain" description="Methyl-accepting transducer" evidence="8">
    <location>
        <begin position="446"/>
        <end position="682"/>
    </location>
</feature>
<sequence length="709" mass="74033">MLKSFTGRIVFVVLASALALAAALTFATQRMAEQTVTDLSNEAIVTAAGARAAALQAWIDSLSSQAAAVASASTLQDSAREFSSTWNQLLDDDPGARLRQVFVDGNPNPQHREQMTAVDDTSERYFIYHATGHKAVATALRDTGFDDLVLFDDGGRAYYSYAKDELFGRRITDATDKPALVDVVRAMIPAPGAKPANLRPAFTGFMPNPSAAVGLSGYFVAPVILDGRFVAVVALRVNMAQASKILNDKTGLGTTGRSILLSSATGAGFAFGQTANGDMLVDLSANPLRKAADGSAFEAELTPGVVELAALAQVRPGWQVLSLHDRKAALAPVNRLTLILVAVAAAVLLLVGGVAVQLTRRLTRPLATLAADVRRLGAGELETELSGRDRKDEIGDLARAVDLFRSAAIERLRLEEQQMEEGRRRESRQQEIDRLVAEFRAEVHNTIEAVARRMADMTATAADLTQVAEETTSRTGEAAHASSTASGSVGSVAAAAEELDASIRNLGTQVNAARDVVESATQGANAANAKVGGLRVASEEIGKIVTLIQSIAGQTNLLALNATIEAARAGEAGKGFAVVASEVKNLAGQTAKATEEISHQIAAIQTSSEEAAGAIQAITDTMATVNRYTVAMADAMGQQSEATTSISGNVHAAAAATGSVLGIVERVASAADATTRSAQSVKDSAADVERETKALEELLAGFLEKVTAA</sequence>
<keyword evidence="6" id="KW-0472">Membrane</keyword>
<evidence type="ECO:0000256" key="7">
    <source>
        <dbReference type="SAM" id="SignalP"/>
    </source>
</evidence>
<name>A0A212LDL3_9HYPH</name>
<dbReference type="SMART" id="SM00283">
    <property type="entry name" value="MA"/>
    <property type="match status" value="1"/>
</dbReference>
<protein>
    <submittedName>
        <fullName evidence="10">Putative Methyl-accepting chemotaxis sensory transducer</fullName>
    </submittedName>
</protein>
<dbReference type="GO" id="GO:0016020">
    <property type="term" value="C:membrane"/>
    <property type="evidence" value="ECO:0007669"/>
    <property type="project" value="InterPro"/>
</dbReference>
<dbReference type="PANTHER" id="PTHR32089:SF112">
    <property type="entry name" value="LYSOZYME-LIKE PROTEIN-RELATED"/>
    <property type="match status" value="1"/>
</dbReference>
<dbReference type="InterPro" id="IPR003660">
    <property type="entry name" value="HAMP_dom"/>
</dbReference>
<feature type="compositionally biased region" description="Low complexity" evidence="5">
    <location>
        <begin position="475"/>
        <end position="489"/>
    </location>
</feature>
<keyword evidence="7" id="KW-0732">Signal</keyword>
<comment type="similarity">
    <text evidence="2">Belongs to the methyl-accepting chemotaxis (MCP) protein family.</text>
</comment>
<dbReference type="EMBL" id="FMJD01000007">
    <property type="protein sequence ID" value="SCM75662.1"/>
    <property type="molecule type" value="Genomic_DNA"/>
</dbReference>
<dbReference type="Gene3D" id="6.10.340.10">
    <property type="match status" value="1"/>
</dbReference>
<feature type="signal peptide" evidence="7">
    <location>
        <begin position="1"/>
        <end position="32"/>
    </location>
</feature>
<reference evidence="10" key="1">
    <citation type="submission" date="2016-08" db="EMBL/GenBank/DDBJ databases">
        <authorList>
            <person name="Seilhamer J.J."/>
        </authorList>
    </citation>
    <scope>NUCLEOTIDE SEQUENCE</scope>
    <source>
        <strain evidence="10">86</strain>
    </source>
</reference>
<dbReference type="PROSITE" id="PS50111">
    <property type="entry name" value="CHEMOTAXIS_TRANSDUC_2"/>
    <property type="match status" value="1"/>
</dbReference>
<feature type="chain" id="PRO_5012668234" evidence="7">
    <location>
        <begin position="33"/>
        <end position="709"/>
    </location>
</feature>
<dbReference type="SUPFAM" id="SSF58104">
    <property type="entry name" value="Methyl-accepting chemotaxis protein (MCP) signaling domain"/>
    <property type="match status" value="1"/>
</dbReference>
<dbReference type="InterPro" id="IPR004089">
    <property type="entry name" value="MCPsignal_dom"/>
</dbReference>
<evidence type="ECO:0000259" key="9">
    <source>
        <dbReference type="PROSITE" id="PS50885"/>
    </source>
</evidence>
<evidence type="ECO:0000256" key="1">
    <source>
        <dbReference type="ARBA" id="ARBA00023224"/>
    </source>
</evidence>
<feature type="region of interest" description="Disordered" evidence="5">
    <location>
        <begin position="467"/>
        <end position="489"/>
    </location>
</feature>
<accession>A0A212LDL3</accession>
<evidence type="ECO:0000256" key="3">
    <source>
        <dbReference type="PROSITE-ProRule" id="PRU00284"/>
    </source>
</evidence>
<feature type="transmembrane region" description="Helical" evidence="6">
    <location>
        <begin position="336"/>
        <end position="356"/>
    </location>
</feature>
<evidence type="ECO:0000256" key="5">
    <source>
        <dbReference type="SAM" id="MobiDB-lite"/>
    </source>
</evidence>
<keyword evidence="1 3" id="KW-0807">Transducer</keyword>
<dbReference type="SMART" id="SM00304">
    <property type="entry name" value="HAMP"/>
    <property type="match status" value="1"/>
</dbReference>
<evidence type="ECO:0000256" key="4">
    <source>
        <dbReference type="SAM" id="Coils"/>
    </source>
</evidence>
<keyword evidence="4" id="KW-0175">Coiled coil</keyword>
<organism evidence="10">
    <name type="scientific">uncultured Pleomorphomonas sp</name>
    <dbReference type="NCBI Taxonomy" id="442121"/>
    <lineage>
        <taxon>Bacteria</taxon>
        <taxon>Pseudomonadati</taxon>
        <taxon>Pseudomonadota</taxon>
        <taxon>Alphaproteobacteria</taxon>
        <taxon>Hyphomicrobiales</taxon>
        <taxon>Pleomorphomonadaceae</taxon>
        <taxon>Pleomorphomonas</taxon>
        <taxon>environmental samples</taxon>
    </lineage>
</organism>